<evidence type="ECO:0000313" key="14">
    <source>
        <dbReference type="EMBL" id="ALL97407.1"/>
    </source>
</evidence>
<organism evidence="14">
    <name type="scientific">Asiemphytus rufocephalus</name>
    <dbReference type="NCBI Taxonomy" id="1742410"/>
    <lineage>
        <taxon>Eukaryota</taxon>
        <taxon>Metazoa</taxon>
        <taxon>Ecdysozoa</taxon>
        <taxon>Arthropoda</taxon>
        <taxon>Hexapoda</taxon>
        <taxon>Insecta</taxon>
        <taxon>Pterygota</taxon>
        <taxon>Neoptera</taxon>
        <taxon>Endopterygota</taxon>
        <taxon>Hymenoptera</taxon>
        <taxon>Tenthredinoidea</taxon>
        <taxon>Tenthredinidae</taxon>
        <taxon>Allantinae</taxon>
        <taxon>Asiemphytus</taxon>
    </lineage>
</organism>
<keyword evidence="10 12" id="KW-0496">Mitochondrion</keyword>
<dbReference type="GO" id="GO:0015078">
    <property type="term" value="F:proton transmembrane transporter activity"/>
    <property type="evidence" value="ECO:0007669"/>
    <property type="project" value="InterPro"/>
</dbReference>
<comment type="subcellular location">
    <subcellularLocation>
        <location evidence="1 12">Mitochondrion membrane</location>
        <topology evidence="1 12">Single-pass membrane protein</topology>
    </subcellularLocation>
</comment>
<name>A0A1I9K6V9_9HYME</name>
<evidence type="ECO:0000256" key="7">
    <source>
        <dbReference type="ARBA" id="ARBA00022781"/>
    </source>
</evidence>
<proteinExistence type="inferred from homology"/>
<evidence type="ECO:0000256" key="12">
    <source>
        <dbReference type="RuleBase" id="RU003661"/>
    </source>
</evidence>
<keyword evidence="7 12" id="KW-0375">Hydrogen ion transport</keyword>
<comment type="subunit">
    <text evidence="3">F-type ATPases have 2 components, CF(1) - the catalytic core - and CF(0) - the membrane proton channel.</text>
</comment>
<evidence type="ECO:0000256" key="10">
    <source>
        <dbReference type="ARBA" id="ARBA00023128"/>
    </source>
</evidence>
<evidence type="ECO:0000256" key="9">
    <source>
        <dbReference type="ARBA" id="ARBA00023065"/>
    </source>
</evidence>
<evidence type="ECO:0000256" key="8">
    <source>
        <dbReference type="ARBA" id="ARBA00022989"/>
    </source>
</evidence>
<evidence type="ECO:0000256" key="2">
    <source>
        <dbReference type="ARBA" id="ARBA00008892"/>
    </source>
</evidence>
<keyword evidence="5 12" id="KW-0138">CF(0)</keyword>
<feature type="transmembrane region" description="Helical" evidence="13">
    <location>
        <begin position="6"/>
        <end position="29"/>
    </location>
</feature>
<dbReference type="EMBL" id="KR703582">
    <property type="protein sequence ID" value="ALL97407.1"/>
    <property type="molecule type" value="Genomic_DNA"/>
</dbReference>
<evidence type="ECO:0000256" key="5">
    <source>
        <dbReference type="ARBA" id="ARBA00022547"/>
    </source>
</evidence>
<keyword evidence="9 12" id="KW-0406">Ion transport</keyword>
<accession>A0A1I9K6V9</accession>
<sequence length="53" mass="6804">MPQMYPLNWIILFIFFSLIFIFFNIINYFNFKIEKKNKMFIMKKNSQMLNWKW</sequence>
<gene>
    <name evidence="14" type="primary">ATP8</name>
</gene>
<dbReference type="GO" id="GO:0031966">
    <property type="term" value="C:mitochondrial membrane"/>
    <property type="evidence" value="ECO:0007669"/>
    <property type="project" value="UniProtKB-SubCell"/>
</dbReference>
<reference evidence="14" key="1">
    <citation type="journal article" date="2016" name="Sci. Rep.">
        <title>Comparative and phylogenetic analysis of the mitochondrial genomes in basal hymenopterans.</title>
        <authorList>
            <person name="Song S.N."/>
            <person name="Tang P."/>
            <person name="Wei S.J."/>
            <person name="Chen X.X."/>
        </authorList>
    </citation>
    <scope>NUCLEOTIDE SEQUENCE</scope>
</reference>
<keyword evidence="8 13" id="KW-1133">Transmembrane helix</keyword>
<dbReference type="AlphaFoldDB" id="A0A1I9K6V9"/>
<dbReference type="Pfam" id="PF00895">
    <property type="entry name" value="ATP-synt_8"/>
    <property type="match status" value="1"/>
</dbReference>
<keyword evidence="11 13" id="KW-0472">Membrane</keyword>
<geneLocation type="mitochondrion" evidence="14"/>
<evidence type="ECO:0000256" key="11">
    <source>
        <dbReference type="ARBA" id="ARBA00023136"/>
    </source>
</evidence>
<keyword evidence="4 12" id="KW-0813">Transport</keyword>
<evidence type="ECO:0000256" key="6">
    <source>
        <dbReference type="ARBA" id="ARBA00022692"/>
    </source>
</evidence>
<evidence type="ECO:0000256" key="4">
    <source>
        <dbReference type="ARBA" id="ARBA00022448"/>
    </source>
</evidence>
<evidence type="ECO:0000256" key="1">
    <source>
        <dbReference type="ARBA" id="ARBA00004304"/>
    </source>
</evidence>
<protein>
    <recommendedName>
        <fullName evidence="12">ATP synthase complex subunit 8</fullName>
    </recommendedName>
</protein>
<comment type="similarity">
    <text evidence="2 12">Belongs to the ATPase protein 8 family.</text>
</comment>
<dbReference type="GO" id="GO:0045259">
    <property type="term" value="C:proton-transporting ATP synthase complex"/>
    <property type="evidence" value="ECO:0007669"/>
    <property type="project" value="UniProtKB-KW"/>
</dbReference>
<evidence type="ECO:0000256" key="13">
    <source>
        <dbReference type="SAM" id="Phobius"/>
    </source>
</evidence>
<dbReference type="GO" id="GO:0015986">
    <property type="term" value="P:proton motive force-driven ATP synthesis"/>
    <property type="evidence" value="ECO:0007669"/>
    <property type="project" value="InterPro"/>
</dbReference>
<keyword evidence="6 12" id="KW-0812">Transmembrane</keyword>
<evidence type="ECO:0000256" key="3">
    <source>
        <dbReference type="ARBA" id="ARBA00011291"/>
    </source>
</evidence>
<dbReference type="InterPro" id="IPR001421">
    <property type="entry name" value="ATP8_metazoa"/>
</dbReference>